<dbReference type="InterPro" id="IPR028082">
    <property type="entry name" value="Peripla_BP_I"/>
</dbReference>
<evidence type="ECO:0000259" key="4">
    <source>
        <dbReference type="Pfam" id="PF13458"/>
    </source>
</evidence>
<feature type="domain" description="Leucine-binding protein" evidence="4">
    <location>
        <begin position="30"/>
        <end position="374"/>
    </location>
</feature>
<gene>
    <name evidence="5" type="ORF">SRAA_1213</name>
</gene>
<dbReference type="Pfam" id="PF13458">
    <property type="entry name" value="Peripla_BP_6"/>
    <property type="match status" value="1"/>
</dbReference>
<feature type="signal peptide" evidence="3">
    <location>
        <begin position="1"/>
        <end position="25"/>
    </location>
</feature>
<evidence type="ECO:0000313" key="6">
    <source>
        <dbReference type="Proteomes" id="UP000067461"/>
    </source>
</evidence>
<dbReference type="STRING" id="1458425.SRAA_1213"/>
<evidence type="ECO:0000256" key="1">
    <source>
        <dbReference type="ARBA" id="ARBA00010062"/>
    </source>
</evidence>
<keyword evidence="2 3" id="KW-0732">Signal</keyword>
<dbReference type="InterPro" id="IPR028081">
    <property type="entry name" value="Leu-bd"/>
</dbReference>
<feature type="chain" id="PRO_5001584340" evidence="3">
    <location>
        <begin position="26"/>
        <end position="417"/>
    </location>
</feature>
<comment type="similarity">
    <text evidence="1">Belongs to the leucine-binding protein family.</text>
</comment>
<dbReference type="KEGG" id="cbaa:SRAA_1213"/>
<evidence type="ECO:0000256" key="3">
    <source>
        <dbReference type="SAM" id="SignalP"/>
    </source>
</evidence>
<organism evidence="5 6">
    <name type="scientific">Serpentinimonas raichei</name>
    <dbReference type="NCBI Taxonomy" id="1458425"/>
    <lineage>
        <taxon>Bacteria</taxon>
        <taxon>Pseudomonadati</taxon>
        <taxon>Pseudomonadota</taxon>
        <taxon>Betaproteobacteria</taxon>
        <taxon>Burkholderiales</taxon>
        <taxon>Comamonadaceae</taxon>
        <taxon>Serpentinimonas</taxon>
    </lineage>
</organism>
<dbReference type="RefSeq" id="WP_045531481.1">
    <property type="nucleotide sequence ID" value="NZ_AP014568.1"/>
</dbReference>
<accession>A0A060NID0</accession>
<dbReference type="EMBL" id="AP014568">
    <property type="protein sequence ID" value="BAO81067.1"/>
    <property type="molecule type" value="Genomic_DNA"/>
</dbReference>
<dbReference type="PANTHER" id="PTHR30483">
    <property type="entry name" value="LEUCINE-SPECIFIC-BINDING PROTEIN"/>
    <property type="match status" value="1"/>
</dbReference>
<dbReference type="Proteomes" id="UP000067461">
    <property type="component" value="Chromosome"/>
</dbReference>
<reference evidence="5 6" key="1">
    <citation type="journal article" date="2014" name="Nat. Commun.">
        <title>Physiological and genomic features of highly alkaliphilic hydrogen-utilizing Betaproteobacteria from a continental serpentinizing site.</title>
        <authorList>
            <person name="Suzuki S."/>
            <person name="Kuenen J.G."/>
            <person name="Schipper K."/>
            <person name="van der Velde S."/>
            <person name="Ishii S."/>
            <person name="Wu A."/>
            <person name="Sorokin D.Y."/>
            <person name="Tenney A."/>
            <person name="Meng X.Y."/>
            <person name="Morrill P.L."/>
            <person name="Kamagata Y."/>
            <person name="Muyzer G."/>
            <person name="Nealson K.H."/>
        </authorList>
    </citation>
    <scope>NUCLEOTIDE SEQUENCE [LARGE SCALE GENOMIC DNA]</scope>
    <source>
        <strain evidence="5 6">A1</strain>
    </source>
</reference>
<proteinExistence type="inferred from homology"/>
<keyword evidence="6" id="KW-1185">Reference proteome</keyword>
<dbReference type="AlphaFoldDB" id="A0A060NID0"/>
<dbReference type="InterPro" id="IPR051010">
    <property type="entry name" value="BCAA_transport"/>
</dbReference>
<name>A0A060NID0_9BURK</name>
<dbReference type="CDD" id="cd06329">
    <property type="entry name" value="PBP1_SBP-like"/>
    <property type="match status" value="1"/>
</dbReference>
<dbReference type="Gene3D" id="3.40.50.2300">
    <property type="match status" value="2"/>
</dbReference>
<dbReference type="HOGENOM" id="CLU_027128_3_0_4"/>
<dbReference type="SUPFAM" id="SSF53822">
    <property type="entry name" value="Periplasmic binding protein-like I"/>
    <property type="match status" value="1"/>
</dbReference>
<dbReference type="OrthoDB" id="5289062at2"/>
<evidence type="ECO:0000256" key="2">
    <source>
        <dbReference type="ARBA" id="ARBA00022729"/>
    </source>
</evidence>
<dbReference type="PANTHER" id="PTHR30483:SF6">
    <property type="entry name" value="PERIPLASMIC BINDING PROTEIN OF ABC TRANSPORTER FOR NATURAL AMINO ACIDS"/>
    <property type="match status" value="1"/>
</dbReference>
<sequence>MKLTRRELTAAALLTGALPAVPAWAQRGETVRIALIDPQSGLMGPVGINQLRSAQFFAEKLSGAGNPAGVRFEVTGFDNKLSASETLTAMQSAIDRGIRFISQGNSSGIAGAIIDAVNRHNSRNPGREVVYLNHSAVDPDLTNSRCSFWHFRFDADTSMKMEALTTFIRGEPTIRRVFLINQNYAHGHQVARFAREMLTRKRPDIQIVGEDLHPLAQVRDFAPYVAKIMASGADSVITGNWGSDLTLLIRAANDAGYRGRFFTYYAGVTGTPTALGTASEGRVYQIAYNHYNMGGQMQVWMNEFRQRFNDDFFTGSLIHIYNGLGQAIANARSTNPVRVAHALSGLRFNSFSGQVEMRRADHQLQQPLFLTRWQRVDARHPYSPENTGMTLVPVREFPAYVASTPTSCNMQRPAAPT</sequence>
<protein>
    <submittedName>
        <fullName evidence="5">ABC-type branched-chain amino acid transport system, periplasmic component</fullName>
    </submittedName>
</protein>
<evidence type="ECO:0000313" key="5">
    <source>
        <dbReference type="EMBL" id="BAO81067.1"/>
    </source>
</evidence>